<evidence type="ECO:0000313" key="1">
    <source>
        <dbReference type="EMBL" id="KAF5888976.1"/>
    </source>
</evidence>
<reference evidence="1" key="1">
    <citation type="submission" date="2020-07" db="EMBL/GenBank/DDBJ databases">
        <title>Clarias magur genome sequencing, assembly and annotation.</title>
        <authorList>
            <person name="Kushwaha B."/>
            <person name="Kumar R."/>
            <person name="Das P."/>
            <person name="Joshi C.G."/>
            <person name="Kumar D."/>
            <person name="Nagpure N.S."/>
            <person name="Pandey M."/>
            <person name="Agarwal S."/>
            <person name="Srivastava S."/>
            <person name="Singh M."/>
            <person name="Sahoo L."/>
            <person name="Jayasankar P."/>
            <person name="Meher P.K."/>
            <person name="Koringa P.G."/>
            <person name="Iquebal M.A."/>
            <person name="Das S.P."/>
            <person name="Bit A."/>
            <person name="Patnaik S."/>
            <person name="Patel N."/>
            <person name="Shah T.M."/>
            <person name="Hinsu A."/>
            <person name="Jena J.K."/>
        </authorList>
    </citation>
    <scope>NUCLEOTIDE SEQUENCE</scope>
    <source>
        <strain evidence="1">CIFAMagur01</strain>
        <tissue evidence="1">Testis</tissue>
    </source>
</reference>
<evidence type="ECO:0000313" key="2">
    <source>
        <dbReference type="Proteomes" id="UP000727407"/>
    </source>
</evidence>
<protein>
    <submittedName>
        <fullName evidence="1">DNA polymerase II large subunit</fullName>
    </submittedName>
</protein>
<dbReference type="EMBL" id="QNUK01000884">
    <property type="protein sequence ID" value="KAF5888976.1"/>
    <property type="molecule type" value="Genomic_DNA"/>
</dbReference>
<gene>
    <name evidence="1" type="primary">polC</name>
    <name evidence="1" type="ORF">DAT39_021325</name>
</gene>
<organism evidence="1 2">
    <name type="scientific">Clarias magur</name>
    <name type="common">Asian catfish</name>
    <name type="synonym">Macropteronotus magur</name>
    <dbReference type="NCBI Taxonomy" id="1594786"/>
    <lineage>
        <taxon>Eukaryota</taxon>
        <taxon>Metazoa</taxon>
        <taxon>Chordata</taxon>
        <taxon>Craniata</taxon>
        <taxon>Vertebrata</taxon>
        <taxon>Euteleostomi</taxon>
        <taxon>Actinopterygii</taxon>
        <taxon>Neopterygii</taxon>
        <taxon>Teleostei</taxon>
        <taxon>Ostariophysi</taxon>
        <taxon>Siluriformes</taxon>
        <taxon>Clariidae</taxon>
        <taxon>Clarias</taxon>
    </lineage>
</organism>
<proteinExistence type="predicted"/>
<feature type="non-terminal residue" evidence="1">
    <location>
        <position position="1"/>
    </location>
</feature>
<sequence>AIEVVEINERLMLLRLCQLNGLLSARDPSRSVTRLFFYPEAEAKLELRQVPAKIGVLQRRAPRRERNLDLGRPAFEAKLYR</sequence>
<dbReference type="AlphaFoldDB" id="A0A8J4WQS6"/>
<feature type="non-terminal residue" evidence="1">
    <location>
        <position position="81"/>
    </location>
</feature>
<dbReference type="Proteomes" id="UP000727407">
    <property type="component" value="Unassembled WGS sequence"/>
</dbReference>
<name>A0A8J4WQS6_CLAMG</name>
<keyword evidence="2" id="KW-1185">Reference proteome</keyword>
<accession>A0A8J4WQS6</accession>
<comment type="caution">
    <text evidence="1">The sequence shown here is derived from an EMBL/GenBank/DDBJ whole genome shotgun (WGS) entry which is preliminary data.</text>
</comment>